<sequence>MMARNFNYPDLDVLESPLMSSAPLTAVFSNIPGSAIAERIFNDPESWGDDDDDDGDFPEDEQLTFWAEELEIAREKSTGVQDSKGNALVATHASALPQRLLKRDPSIVWKGKALGKRGAVRPISLAALFEHTTEDFSGEIQQQLTKILDSGGIPHHIRYPHSSALSPPSTSDTTSTLDSPLQIQTASSVGSGGDKSPSPVAIYSASATLSFLEWYGIYPDSPRLDLHAVRSMQPKSARFKAPTLQIPSPRRPSRPASMLGTPLAETPVARQLKRSSSVPPPGLDIPADVQPETRPANPPARTRSPTPPARTHSPSPIPRSQQVRAAATVLPPLPTPAPVLPPNKERGRSLVPTEPPPYSQTLSRSDSAPSSRRRLPSIPPESTSSSQSSTPSRPPVHIESSAQASRPRACSRNATPPPVPCTAAQGHNSPALRLSSVRSPQSGPAGPRTRGRGSRDSSGTPGISVITATYYRPPGLKL</sequence>
<dbReference type="AlphaFoldDB" id="A0A0D2PZE8"/>
<dbReference type="PRINTS" id="PR01217">
    <property type="entry name" value="PRICHEXTENSN"/>
</dbReference>
<feature type="region of interest" description="Disordered" evidence="1">
    <location>
        <begin position="158"/>
        <end position="179"/>
    </location>
</feature>
<evidence type="ECO:0000313" key="2">
    <source>
        <dbReference type="EMBL" id="KJA24700.1"/>
    </source>
</evidence>
<accession>A0A0D2PZE8</accession>
<keyword evidence="3" id="KW-1185">Reference proteome</keyword>
<dbReference type="STRING" id="945553.A0A0D2PZE8"/>
<feature type="compositionally biased region" description="Low complexity" evidence="1">
    <location>
        <begin position="162"/>
        <end position="179"/>
    </location>
</feature>
<dbReference type="OMA" id="IPHHIRY"/>
<feature type="compositionally biased region" description="Low complexity" evidence="1">
    <location>
        <begin position="292"/>
        <end position="314"/>
    </location>
</feature>
<protein>
    <submittedName>
        <fullName evidence="2">Uncharacterized protein</fullName>
    </submittedName>
</protein>
<evidence type="ECO:0000313" key="3">
    <source>
        <dbReference type="Proteomes" id="UP000054270"/>
    </source>
</evidence>
<name>A0A0D2PZE8_HYPSF</name>
<dbReference type="EMBL" id="KN817535">
    <property type="protein sequence ID" value="KJA24700.1"/>
    <property type="molecule type" value="Genomic_DNA"/>
</dbReference>
<reference evidence="3" key="1">
    <citation type="submission" date="2014-04" db="EMBL/GenBank/DDBJ databases">
        <title>Evolutionary Origins and Diversification of the Mycorrhizal Mutualists.</title>
        <authorList>
            <consortium name="DOE Joint Genome Institute"/>
            <consortium name="Mycorrhizal Genomics Consortium"/>
            <person name="Kohler A."/>
            <person name="Kuo A."/>
            <person name="Nagy L.G."/>
            <person name="Floudas D."/>
            <person name="Copeland A."/>
            <person name="Barry K.W."/>
            <person name="Cichocki N."/>
            <person name="Veneault-Fourrey C."/>
            <person name="LaButti K."/>
            <person name="Lindquist E.A."/>
            <person name="Lipzen A."/>
            <person name="Lundell T."/>
            <person name="Morin E."/>
            <person name="Murat C."/>
            <person name="Riley R."/>
            <person name="Ohm R."/>
            <person name="Sun H."/>
            <person name="Tunlid A."/>
            <person name="Henrissat B."/>
            <person name="Grigoriev I.V."/>
            <person name="Hibbett D.S."/>
            <person name="Martin F."/>
        </authorList>
    </citation>
    <scope>NUCLEOTIDE SEQUENCE [LARGE SCALE GENOMIC DNA]</scope>
    <source>
        <strain evidence="3">FD-334 SS-4</strain>
    </source>
</reference>
<feature type="region of interest" description="Disordered" evidence="1">
    <location>
        <begin position="235"/>
        <end position="478"/>
    </location>
</feature>
<feature type="compositionally biased region" description="Pro residues" evidence="1">
    <location>
        <begin position="331"/>
        <end position="341"/>
    </location>
</feature>
<feature type="compositionally biased region" description="Low complexity" evidence="1">
    <location>
        <begin position="380"/>
        <end position="391"/>
    </location>
</feature>
<dbReference type="Proteomes" id="UP000054270">
    <property type="component" value="Unassembled WGS sequence"/>
</dbReference>
<gene>
    <name evidence="2" type="ORF">HYPSUDRAFT_38403</name>
</gene>
<organism evidence="2 3">
    <name type="scientific">Hypholoma sublateritium (strain FD-334 SS-4)</name>
    <dbReference type="NCBI Taxonomy" id="945553"/>
    <lineage>
        <taxon>Eukaryota</taxon>
        <taxon>Fungi</taxon>
        <taxon>Dikarya</taxon>
        <taxon>Basidiomycota</taxon>
        <taxon>Agaricomycotina</taxon>
        <taxon>Agaricomycetes</taxon>
        <taxon>Agaricomycetidae</taxon>
        <taxon>Agaricales</taxon>
        <taxon>Agaricineae</taxon>
        <taxon>Strophariaceae</taxon>
        <taxon>Hypholoma</taxon>
    </lineage>
</organism>
<evidence type="ECO:0000256" key="1">
    <source>
        <dbReference type="SAM" id="MobiDB-lite"/>
    </source>
</evidence>
<dbReference type="OrthoDB" id="3002189at2759"/>
<proteinExistence type="predicted"/>